<evidence type="ECO:0000313" key="3">
    <source>
        <dbReference type="EMBL" id="KAL0489390.1"/>
    </source>
</evidence>
<dbReference type="AlphaFoldDB" id="A0AAW2ZKS2"/>
<dbReference type="EMBL" id="JAOPGA020000535">
    <property type="protein sequence ID" value="KAL0479321.1"/>
    <property type="molecule type" value="Genomic_DNA"/>
</dbReference>
<dbReference type="Gene3D" id="3.40.50.720">
    <property type="entry name" value="NAD(P)-binding Rossmann-like Domain"/>
    <property type="match status" value="1"/>
</dbReference>
<organism evidence="3 4">
    <name type="scientific">Acrasis kona</name>
    <dbReference type="NCBI Taxonomy" id="1008807"/>
    <lineage>
        <taxon>Eukaryota</taxon>
        <taxon>Discoba</taxon>
        <taxon>Heterolobosea</taxon>
        <taxon>Tetramitia</taxon>
        <taxon>Eutetramitia</taxon>
        <taxon>Acrasidae</taxon>
        <taxon>Acrasis</taxon>
    </lineage>
</organism>
<proteinExistence type="predicted"/>
<evidence type="ECO:0000259" key="1">
    <source>
        <dbReference type="Pfam" id="PF01370"/>
    </source>
</evidence>
<dbReference type="SUPFAM" id="SSF51735">
    <property type="entry name" value="NAD(P)-binding Rossmann-fold domains"/>
    <property type="match status" value="1"/>
</dbReference>
<dbReference type="PANTHER" id="PTHR43245">
    <property type="entry name" value="BIFUNCTIONAL POLYMYXIN RESISTANCE PROTEIN ARNA"/>
    <property type="match status" value="1"/>
</dbReference>
<feature type="domain" description="NAD-dependent epimerase/dehydratase" evidence="1">
    <location>
        <begin position="6"/>
        <end position="242"/>
    </location>
</feature>
<sequence length="366" mass="40882">MTDNKVLILGGTGFVARHLIKQLLATNYASKIRAVDKQLPATSYMSDEFKAMYTNEKVEYMQGNLSNEAHVKKAFTGHEWTHVVNLAAETRCGQDEATYKQMILVLSVNCAKEALNHKSIKTYIEFSTAQVYDSGKKPSKESDKLKPWTVLAKYKKEAEDELKKLQGLPLIIVRTAVIYGPGDLNGLMPRIICASTYTVSKEKMKMLWTGDLALNTVHVSDVARATCHLFEKGQKGSVYNLCDKNSTDQEKLNKILEQLFGIDTGFHGSMLSSLAKLNIKLAAETANESHMSPWGEMLKASEIKFTPLSPYIDIELLSNNALSVDGSAIEATGFKYEQPNLTKALLQEEIDYYTTLNLFPKYTPLK</sequence>
<dbReference type="CDD" id="cd08946">
    <property type="entry name" value="SDR_e"/>
    <property type="match status" value="1"/>
</dbReference>
<dbReference type="InterPro" id="IPR001509">
    <property type="entry name" value="Epimerase_deHydtase"/>
</dbReference>
<evidence type="ECO:0000313" key="2">
    <source>
        <dbReference type="EMBL" id="KAL0479321.1"/>
    </source>
</evidence>
<protein>
    <submittedName>
        <fullName evidence="3">dTDP-D-glucose 4,6-dehydratase</fullName>
    </submittedName>
</protein>
<dbReference type="Pfam" id="PF01370">
    <property type="entry name" value="Epimerase"/>
    <property type="match status" value="1"/>
</dbReference>
<dbReference type="InterPro" id="IPR036291">
    <property type="entry name" value="NAD(P)-bd_dom_sf"/>
</dbReference>
<dbReference type="EMBL" id="JAOPGA020001554">
    <property type="protein sequence ID" value="KAL0489390.1"/>
    <property type="molecule type" value="Genomic_DNA"/>
</dbReference>
<comment type="caution">
    <text evidence="3">The sequence shown here is derived from an EMBL/GenBank/DDBJ whole genome shotgun (WGS) entry which is preliminary data.</text>
</comment>
<accession>A0AAW2ZKS2</accession>
<gene>
    <name evidence="3" type="ORF">AKO1_010670</name>
    <name evidence="2" type="ORF">AKO1_010761</name>
</gene>
<dbReference type="Proteomes" id="UP001431209">
    <property type="component" value="Unassembled WGS sequence"/>
</dbReference>
<name>A0AAW2ZKS2_9EUKA</name>
<dbReference type="InterPro" id="IPR050177">
    <property type="entry name" value="Lipid_A_modif_metabolic_enz"/>
</dbReference>
<dbReference type="PANTHER" id="PTHR43245:SF11">
    <property type="entry name" value="LD23561P"/>
    <property type="match status" value="1"/>
</dbReference>
<evidence type="ECO:0000313" key="4">
    <source>
        <dbReference type="Proteomes" id="UP001431209"/>
    </source>
</evidence>
<reference evidence="3 4" key="1">
    <citation type="submission" date="2024-03" db="EMBL/GenBank/DDBJ databases">
        <title>The Acrasis kona genome and developmental transcriptomes reveal deep origins of eukaryotic multicellular pathways.</title>
        <authorList>
            <person name="Sheikh S."/>
            <person name="Fu C.-J."/>
            <person name="Brown M.W."/>
            <person name="Baldauf S.L."/>
        </authorList>
    </citation>
    <scope>NUCLEOTIDE SEQUENCE [LARGE SCALE GENOMIC DNA]</scope>
    <source>
        <strain evidence="3 4">ATCC MYA-3509</strain>
    </source>
</reference>
<keyword evidence="4" id="KW-1185">Reference proteome</keyword>